<dbReference type="SUPFAM" id="SSF53335">
    <property type="entry name" value="S-adenosyl-L-methionine-dependent methyltransferases"/>
    <property type="match status" value="1"/>
</dbReference>
<dbReference type="PANTHER" id="PTHR18895">
    <property type="entry name" value="HEMK METHYLTRANSFERASE"/>
    <property type="match status" value="1"/>
</dbReference>
<dbReference type="PANTHER" id="PTHR18895:SF74">
    <property type="entry name" value="MTRF1L RELEASE FACTOR GLUTAMINE METHYLTRANSFERASE"/>
    <property type="match status" value="1"/>
</dbReference>
<keyword evidence="3" id="KW-0808">Transferase</keyword>
<dbReference type="RefSeq" id="XP_044307292.1">
    <property type="nucleotide sequence ID" value="XM_044451357.1"/>
</dbReference>
<dbReference type="GO" id="GO:0005739">
    <property type="term" value="C:mitochondrion"/>
    <property type="evidence" value="ECO:0007669"/>
    <property type="project" value="TreeGrafter"/>
</dbReference>
<dbReference type="Pfam" id="PF17827">
    <property type="entry name" value="PrmC_N"/>
    <property type="match status" value="1"/>
</dbReference>
<dbReference type="Ensembl" id="ENSVKKT00000023113.1">
    <property type="protein sequence ID" value="ENSVKKP00000022554.1"/>
    <property type="gene ID" value="ENSVKKG00000015005.1"/>
</dbReference>
<evidence type="ECO:0000256" key="3">
    <source>
        <dbReference type="ARBA" id="ARBA00022679"/>
    </source>
</evidence>
<dbReference type="InterPro" id="IPR002052">
    <property type="entry name" value="DNA_methylase_N6_adenine_CS"/>
</dbReference>
<dbReference type="InterPro" id="IPR029063">
    <property type="entry name" value="SAM-dependent_MTases_sf"/>
</dbReference>
<gene>
    <name evidence="8" type="primary">HEMK1</name>
</gene>
<dbReference type="InterPro" id="IPR007848">
    <property type="entry name" value="Small_mtfrase_dom"/>
</dbReference>
<evidence type="ECO:0000256" key="4">
    <source>
        <dbReference type="ARBA" id="ARBA00022691"/>
    </source>
</evidence>
<organism evidence="8 9">
    <name type="scientific">Varanus komodoensis</name>
    <name type="common">Komodo dragon</name>
    <dbReference type="NCBI Taxonomy" id="61221"/>
    <lineage>
        <taxon>Eukaryota</taxon>
        <taxon>Metazoa</taxon>
        <taxon>Chordata</taxon>
        <taxon>Craniata</taxon>
        <taxon>Vertebrata</taxon>
        <taxon>Euteleostomi</taxon>
        <taxon>Lepidosauria</taxon>
        <taxon>Squamata</taxon>
        <taxon>Bifurcata</taxon>
        <taxon>Unidentata</taxon>
        <taxon>Episquamata</taxon>
        <taxon>Toxicofera</taxon>
        <taxon>Anguimorpha</taxon>
        <taxon>Paleoanguimorpha</taxon>
        <taxon>Varanoidea</taxon>
        <taxon>Varanidae</taxon>
        <taxon>Varanus</taxon>
    </lineage>
</organism>
<dbReference type="PROSITE" id="PS00092">
    <property type="entry name" value="N6_MTASE"/>
    <property type="match status" value="1"/>
</dbReference>
<dbReference type="GO" id="GO:0003676">
    <property type="term" value="F:nucleic acid binding"/>
    <property type="evidence" value="ECO:0007669"/>
    <property type="project" value="InterPro"/>
</dbReference>
<dbReference type="Gene3D" id="3.40.50.150">
    <property type="entry name" value="Vaccinia Virus protein VP39"/>
    <property type="match status" value="1"/>
</dbReference>
<comment type="catalytic activity">
    <reaction evidence="5">
        <text>L-glutaminyl-[peptide chain release factor] + S-adenosyl-L-methionine = N(5)-methyl-L-glutaminyl-[peptide chain release factor] + S-adenosyl-L-homocysteine + H(+)</text>
        <dbReference type="Rhea" id="RHEA:42896"/>
        <dbReference type="Rhea" id="RHEA-COMP:10271"/>
        <dbReference type="Rhea" id="RHEA-COMP:10272"/>
        <dbReference type="ChEBI" id="CHEBI:15378"/>
        <dbReference type="ChEBI" id="CHEBI:30011"/>
        <dbReference type="ChEBI" id="CHEBI:57856"/>
        <dbReference type="ChEBI" id="CHEBI:59789"/>
        <dbReference type="ChEBI" id="CHEBI:61891"/>
        <dbReference type="EC" id="2.1.1.297"/>
    </reaction>
</comment>
<evidence type="ECO:0000313" key="8">
    <source>
        <dbReference type="Ensembl" id="ENSVKKP00000022554.1"/>
    </source>
</evidence>
<feature type="domain" description="Release factor glutamine methyltransferase N-terminal" evidence="7">
    <location>
        <begin position="50"/>
        <end position="121"/>
    </location>
</feature>
<reference evidence="8" key="1">
    <citation type="submission" date="2025-08" db="UniProtKB">
        <authorList>
            <consortium name="Ensembl"/>
        </authorList>
    </citation>
    <scope>IDENTIFICATION</scope>
</reference>
<dbReference type="Pfam" id="PF05175">
    <property type="entry name" value="MTS"/>
    <property type="match status" value="1"/>
</dbReference>
<dbReference type="GO" id="GO:0102559">
    <property type="term" value="F:peptide chain release factor N(5)-glutamine methyltransferase activity"/>
    <property type="evidence" value="ECO:0007669"/>
    <property type="project" value="UniProtKB-EC"/>
</dbReference>
<dbReference type="RefSeq" id="XP_044307293.1">
    <property type="nucleotide sequence ID" value="XM_044451358.1"/>
</dbReference>
<evidence type="ECO:0000259" key="6">
    <source>
        <dbReference type="Pfam" id="PF05175"/>
    </source>
</evidence>
<dbReference type="InterPro" id="IPR050320">
    <property type="entry name" value="N5-glutamine_MTase"/>
</dbReference>
<dbReference type="OMA" id="DFDARYW"/>
<dbReference type="GeneID" id="123034181"/>
<evidence type="ECO:0000256" key="1">
    <source>
        <dbReference type="ARBA" id="ARBA00012771"/>
    </source>
</evidence>
<evidence type="ECO:0000256" key="5">
    <source>
        <dbReference type="ARBA" id="ARBA00048391"/>
    </source>
</evidence>
<proteinExistence type="predicted"/>
<keyword evidence="9" id="KW-1185">Reference proteome</keyword>
<dbReference type="Gene3D" id="1.10.8.10">
    <property type="entry name" value="DNA helicase RuvA subunit, C-terminal domain"/>
    <property type="match status" value="1"/>
</dbReference>
<sequence>MKPFRGSLYKKLLCLLQHCGHFGLSPAKGPCHRLRQYSCYKAGLVTATDLVSYWQDVFEANAIPEPQTSAEYIVAQVLGAKTFQSLSTSCISTPLLAKQQDQVQELCAKRLQRMPVQYVLGEWDFQDLTLKMKAPVFIPRPETEELVSLTVAEELRKRVTTACCKNPLLSPEPHGPVILEVGCGSGAIALSLLKKLPHSQVIAIDKSEAAVNLTKENAERLHLQDRIIILRHDVSSSYWECLLPWGLVDTIISNPPYVFHEDMTHLAAEILSYEDLEALDGGDDGMGVIKEILNLASYILKDCGSVFLEVEPRHPEMVKNWLRCHPDLSLSVLATYNDFCGKPRFLHIQRHEEEDRRRPGLIPSSQHCPRLC</sequence>
<dbReference type="GO" id="GO:0032259">
    <property type="term" value="P:methylation"/>
    <property type="evidence" value="ECO:0007669"/>
    <property type="project" value="UniProtKB-KW"/>
</dbReference>
<protein>
    <recommendedName>
        <fullName evidence="1">peptide chain release factor N(5)-glutamine methyltransferase</fullName>
        <ecNumber evidence="1">2.1.1.297</ecNumber>
    </recommendedName>
</protein>
<dbReference type="CDD" id="cd02440">
    <property type="entry name" value="AdoMet_MTases"/>
    <property type="match status" value="1"/>
</dbReference>
<evidence type="ECO:0000259" key="7">
    <source>
        <dbReference type="Pfam" id="PF17827"/>
    </source>
</evidence>
<dbReference type="KEGG" id="vko:123034181"/>
<name>A0A8D2LH74_VARKO</name>
<dbReference type="EC" id="2.1.1.297" evidence="1"/>
<keyword evidence="4" id="KW-0949">S-adenosyl-L-methionine</keyword>
<dbReference type="Proteomes" id="UP000694545">
    <property type="component" value="Unplaced"/>
</dbReference>
<dbReference type="InterPro" id="IPR004556">
    <property type="entry name" value="HemK-like"/>
</dbReference>
<evidence type="ECO:0000256" key="2">
    <source>
        <dbReference type="ARBA" id="ARBA00022603"/>
    </source>
</evidence>
<reference evidence="8" key="2">
    <citation type="submission" date="2025-09" db="UniProtKB">
        <authorList>
            <consortium name="Ensembl"/>
        </authorList>
    </citation>
    <scope>IDENTIFICATION</scope>
</reference>
<dbReference type="OrthoDB" id="269872at2759"/>
<dbReference type="AlphaFoldDB" id="A0A8D2LH74"/>
<feature type="domain" description="Methyltransferase small" evidence="6">
    <location>
        <begin position="175"/>
        <end position="279"/>
    </location>
</feature>
<dbReference type="NCBIfam" id="TIGR00536">
    <property type="entry name" value="hemK_fam"/>
    <property type="match status" value="1"/>
</dbReference>
<dbReference type="InterPro" id="IPR040758">
    <property type="entry name" value="PrmC_N"/>
</dbReference>
<evidence type="ECO:0000313" key="9">
    <source>
        <dbReference type="Proteomes" id="UP000694545"/>
    </source>
</evidence>
<dbReference type="RefSeq" id="XP_044307295.1">
    <property type="nucleotide sequence ID" value="XM_044451360.1"/>
</dbReference>
<keyword evidence="2" id="KW-0489">Methyltransferase</keyword>
<accession>A0A8D2LH74</accession>
<dbReference type="CTD" id="51409"/>